<sequence>MPVGGTSKVMDFQVTPEVGPATSKVLQMGFGGALKDHGRFFKCDHHASEQWRNGKGHPRKGQRSLFSPTPRRPPRKVQKSPKARNFTAAPMADEQNDVNAPMIQTALQSIEGSFSLSSDLLQRAHPLFQMTPDDRNLAILLLAIHNGIQPSSINPSAIVPHEPSTANDTFEFSNYFKGHVRNLARQAAQRLRVVETPVSLVQEAIAKASPEFCATHLPPNDPKNAQLNKLITEMVKQGKNALAIHIKVGMTGTGPLANVPKLYSLIPTVYGGFHPDFKKLSNSKIHSQIRSEAKVQLCYLRFMANMNQIQHRRKTIRKQILFWDGINKDLAQVRKK</sequence>
<dbReference type="EMBL" id="ADAS02000055">
    <property type="protein sequence ID" value="OAV93085.1"/>
    <property type="molecule type" value="Genomic_DNA"/>
</dbReference>
<dbReference type="Proteomes" id="UP000005240">
    <property type="component" value="Unassembled WGS sequence"/>
</dbReference>
<accession>A0A180GK83</accession>
<keyword evidence="4" id="KW-1185">Reference proteome</keyword>
<reference evidence="2" key="1">
    <citation type="submission" date="2009-11" db="EMBL/GenBank/DDBJ databases">
        <authorList>
            <consortium name="The Broad Institute Genome Sequencing Platform"/>
            <person name="Ward D."/>
            <person name="Feldgarden M."/>
            <person name="Earl A."/>
            <person name="Young S.K."/>
            <person name="Zeng Q."/>
            <person name="Koehrsen M."/>
            <person name="Alvarado L."/>
            <person name="Berlin A."/>
            <person name="Bochicchio J."/>
            <person name="Borenstein D."/>
            <person name="Chapman S.B."/>
            <person name="Chen Z."/>
            <person name="Engels R."/>
            <person name="Freedman E."/>
            <person name="Gellesch M."/>
            <person name="Goldberg J."/>
            <person name="Griggs A."/>
            <person name="Gujja S."/>
            <person name="Heilman E."/>
            <person name="Heiman D."/>
            <person name="Hepburn T."/>
            <person name="Howarth C."/>
            <person name="Jen D."/>
            <person name="Larson L."/>
            <person name="Lewis B."/>
            <person name="Mehta T."/>
            <person name="Park D."/>
            <person name="Pearson M."/>
            <person name="Roberts A."/>
            <person name="Saif S."/>
            <person name="Shea T."/>
            <person name="Shenoy N."/>
            <person name="Sisk P."/>
            <person name="Stolte C."/>
            <person name="Sykes S."/>
            <person name="Thomson T."/>
            <person name="Walk T."/>
            <person name="White J."/>
            <person name="Yandava C."/>
            <person name="Izard J."/>
            <person name="Baranova O.V."/>
            <person name="Blanton J.M."/>
            <person name="Tanner A.C."/>
            <person name="Dewhirst F.E."/>
            <person name="Haas B."/>
            <person name="Nusbaum C."/>
            <person name="Birren B."/>
        </authorList>
    </citation>
    <scope>NUCLEOTIDE SEQUENCE [LARGE SCALE GENOMIC DNA]</scope>
    <source>
        <strain evidence="2">1-1 BBBD Race 1</strain>
    </source>
</reference>
<evidence type="ECO:0000313" key="4">
    <source>
        <dbReference type="Proteomes" id="UP000005240"/>
    </source>
</evidence>
<evidence type="ECO:0000256" key="1">
    <source>
        <dbReference type="SAM" id="MobiDB-lite"/>
    </source>
</evidence>
<protein>
    <submittedName>
        <fullName evidence="2 3">Uncharacterized protein</fullName>
    </submittedName>
</protein>
<gene>
    <name evidence="2" type="ORF">PTTG_06196</name>
</gene>
<feature type="region of interest" description="Disordered" evidence="1">
    <location>
        <begin position="48"/>
        <end position="90"/>
    </location>
</feature>
<organism evidence="2">
    <name type="scientific">Puccinia triticina (isolate 1-1 / race 1 (BBBD))</name>
    <name type="common">Brown leaf rust fungus</name>
    <dbReference type="NCBI Taxonomy" id="630390"/>
    <lineage>
        <taxon>Eukaryota</taxon>
        <taxon>Fungi</taxon>
        <taxon>Dikarya</taxon>
        <taxon>Basidiomycota</taxon>
        <taxon>Pucciniomycotina</taxon>
        <taxon>Pucciniomycetes</taxon>
        <taxon>Pucciniales</taxon>
        <taxon>Pucciniaceae</taxon>
        <taxon>Puccinia</taxon>
    </lineage>
</organism>
<feature type="compositionally biased region" description="Basic residues" evidence="1">
    <location>
        <begin position="72"/>
        <end position="82"/>
    </location>
</feature>
<evidence type="ECO:0000313" key="2">
    <source>
        <dbReference type="EMBL" id="OAV93085.1"/>
    </source>
</evidence>
<evidence type="ECO:0000313" key="3">
    <source>
        <dbReference type="EnsemblFungi" id="PTTG_06196-t43_1-p1"/>
    </source>
</evidence>
<reference evidence="3 4" key="3">
    <citation type="journal article" date="2017" name="G3 (Bethesda)">
        <title>Comparative analysis highlights variable genome content of wheat rusts and divergence of the mating loci.</title>
        <authorList>
            <person name="Cuomo C.A."/>
            <person name="Bakkeren G."/>
            <person name="Khalil H.B."/>
            <person name="Panwar V."/>
            <person name="Joly D."/>
            <person name="Linning R."/>
            <person name="Sakthikumar S."/>
            <person name="Song X."/>
            <person name="Adiconis X."/>
            <person name="Fan L."/>
            <person name="Goldberg J.M."/>
            <person name="Levin J.Z."/>
            <person name="Young S."/>
            <person name="Zeng Q."/>
            <person name="Anikster Y."/>
            <person name="Bruce M."/>
            <person name="Wang M."/>
            <person name="Yin C."/>
            <person name="McCallum B."/>
            <person name="Szabo L.J."/>
            <person name="Hulbert S."/>
            <person name="Chen X."/>
            <person name="Fellers J.P."/>
        </authorList>
    </citation>
    <scope>NUCLEOTIDE SEQUENCE</scope>
    <source>
        <strain evidence="4">Isolate 1-1 / race 1 (BBBD)</strain>
        <strain evidence="3">isolate 1-1 / race 1 (BBBD)</strain>
    </source>
</reference>
<dbReference type="EnsemblFungi" id="PTTG_06196-t43_1">
    <property type="protein sequence ID" value="PTTG_06196-t43_1-p1"/>
    <property type="gene ID" value="PTTG_06196"/>
</dbReference>
<dbReference type="VEuPathDB" id="FungiDB:PTTG_06196"/>
<dbReference type="AlphaFoldDB" id="A0A180GK83"/>
<proteinExistence type="predicted"/>
<reference evidence="3" key="4">
    <citation type="submission" date="2025-05" db="UniProtKB">
        <authorList>
            <consortium name="EnsemblFungi"/>
        </authorList>
    </citation>
    <scope>IDENTIFICATION</scope>
    <source>
        <strain evidence="3">isolate 1-1 / race 1 (BBBD)</strain>
    </source>
</reference>
<name>A0A180GK83_PUCT1</name>
<reference evidence="2" key="2">
    <citation type="submission" date="2016-05" db="EMBL/GenBank/DDBJ databases">
        <title>Comparative analysis highlights variable genome content of wheat rusts and divergence of the mating loci.</title>
        <authorList>
            <person name="Cuomo C.A."/>
            <person name="Bakkeren G."/>
            <person name="Szabo L."/>
            <person name="Khalil H."/>
            <person name="Joly D."/>
            <person name="Goldberg J."/>
            <person name="Young S."/>
            <person name="Zeng Q."/>
            <person name="Fellers J."/>
        </authorList>
    </citation>
    <scope>NUCLEOTIDE SEQUENCE [LARGE SCALE GENOMIC DNA]</scope>
    <source>
        <strain evidence="2">1-1 BBBD Race 1</strain>
    </source>
</reference>